<reference evidence="2" key="1">
    <citation type="submission" date="2012-04" db="EMBL/GenBank/DDBJ databases">
        <title>Complete genome sequence of Helicobacter cetorum strain MIT 00-7128.</title>
        <authorList>
            <person name="Kersulyte D."/>
            <person name="Berg D.E."/>
        </authorList>
    </citation>
    <scope>NUCLEOTIDE SEQUENCE [LARGE SCALE GENOMIC DNA]</scope>
    <source>
        <strain evidence="2">MIT 00-7128</strain>
    </source>
</reference>
<dbReference type="Pfam" id="PF02521">
    <property type="entry name" value="HP_OMP_2"/>
    <property type="match status" value="1"/>
</dbReference>
<dbReference type="Proteomes" id="UP000005010">
    <property type="component" value="Chromosome"/>
</dbReference>
<evidence type="ECO:0000313" key="2">
    <source>
        <dbReference type="Proteomes" id="UP000005010"/>
    </source>
</evidence>
<dbReference type="PATRIC" id="fig|182217.3.peg.807"/>
<keyword evidence="2" id="KW-1185">Reference proteome</keyword>
<evidence type="ECO:0000313" key="1">
    <source>
        <dbReference type="EMBL" id="AFI04034.1"/>
    </source>
</evidence>
<accession>I0EM65</accession>
<name>I0EM65_HELC0</name>
<dbReference type="AlphaFoldDB" id="I0EM65"/>
<proteinExistence type="predicted"/>
<gene>
    <name evidence="1" type="ordered locus">HCW_03775</name>
</gene>
<dbReference type="KEGG" id="hce:HCW_03775"/>
<dbReference type="HOGENOM" id="CLU_034831_0_0_7"/>
<organism evidence="1 2">
    <name type="scientific">Helicobacter cetorum (strain ATCC BAA-429 / MIT 00-7128)</name>
    <dbReference type="NCBI Taxonomy" id="182217"/>
    <lineage>
        <taxon>Bacteria</taxon>
        <taxon>Pseudomonadati</taxon>
        <taxon>Campylobacterota</taxon>
        <taxon>Epsilonproteobacteria</taxon>
        <taxon>Campylobacterales</taxon>
        <taxon>Helicobacteraceae</taxon>
        <taxon>Helicobacter</taxon>
    </lineage>
</organism>
<dbReference type="InterPro" id="IPR003678">
    <property type="entry name" value="Put_OMP"/>
</dbReference>
<evidence type="ECO:0008006" key="3">
    <source>
        <dbReference type="Google" id="ProtNLM"/>
    </source>
</evidence>
<protein>
    <recommendedName>
        <fullName evidence="3">Outer membrane protein</fullName>
    </recommendedName>
</protein>
<sequence>MKSHQMTFKSLNRVLFFMPFVSLGVLDAYSYKIGGKVGSFSRIALNQSVINSEKGIYPTGSYVNVVGSLEIDTNLLPKNMESHKLSLGIGGELGGMAYDSTKNLVDESNPKAGLQPANWYYMGRWEGYLMQYSKTWTREQKAKNARNYILYNAYLSYEYKDIFGIKAGRYASKAMFLSGFNQGFEVFFKWKHFKIDWFSTYGRGLANEQYIRDFYAPVNYKHKVNYGMHNINLTYENKYIKVMPFLWFYPKNFNAPGFEITNDTKSYWKSDWRIQTTFYAWFPIYSNYMAKSVYRGSLVGKNTASLFVFQKIHFRSYNLGWSVYKNFGNASANLGWNGSPVDPFYDTKDDTVYEDAYTNFYNANSITINAFMGANYRKLFVELFGKLTYSPRADSQSLGVTLKYSIKKYVHLMLRLNGYQITMHKGYKVGALDSLYNPNFAQTIQNRSYFMSSMSYSF</sequence>
<dbReference type="EMBL" id="CP003479">
    <property type="protein sequence ID" value="AFI04034.1"/>
    <property type="molecule type" value="Genomic_DNA"/>
</dbReference>